<keyword evidence="4" id="KW-1185">Reference proteome</keyword>
<protein>
    <recommendedName>
        <fullName evidence="2">Peptidase C51 domain-containing protein</fullName>
    </recommendedName>
</protein>
<keyword evidence="1" id="KW-0732">Signal</keyword>
<evidence type="ECO:0000259" key="2">
    <source>
        <dbReference type="Pfam" id="PF05257"/>
    </source>
</evidence>
<proteinExistence type="predicted"/>
<feature type="signal peptide" evidence="1">
    <location>
        <begin position="1"/>
        <end position="20"/>
    </location>
</feature>
<dbReference type="OrthoDB" id="5522511at2"/>
<dbReference type="EMBL" id="FUGD01000128">
    <property type="protein sequence ID" value="SJM38166.1"/>
    <property type="molecule type" value="Genomic_DNA"/>
</dbReference>
<evidence type="ECO:0000313" key="3">
    <source>
        <dbReference type="EMBL" id="SJM38166.1"/>
    </source>
</evidence>
<evidence type="ECO:0000256" key="1">
    <source>
        <dbReference type="SAM" id="SignalP"/>
    </source>
</evidence>
<dbReference type="InterPro" id="IPR038765">
    <property type="entry name" value="Papain-like_cys_pep_sf"/>
</dbReference>
<sequence>MKKSLIILSLMGLSATQVNASVQQTFESAASSSLASVSNASITPSTPVRTYKVVNNFSNITSNTTERVQNIEYLNSQAQQKNDELAQLAKQLESKYSTSTSFATSANNPNFSSGRLTSSAPPALAAARAARAAHSRTIGLCARYVRQALQSAGYEFTPNPSAYQYATRGTLAQAGFVKLSNDNYQPQVGDVAVFNRSSRNPHGHIQIYDGSQWVSDFRQNKFSPYSTHNGYSVWRDGRYLDATNQGTYLAMND</sequence>
<feature type="domain" description="Peptidase C51" evidence="2">
    <location>
        <begin position="139"/>
        <end position="208"/>
    </location>
</feature>
<dbReference type="STRING" id="1945520.A1019T_02156"/>
<dbReference type="Pfam" id="PF05257">
    <property type="entry name" value="CHAP"/>
    <property type="match status" value="1"/>
</dbReference>
<dbReference type="InterPro" id="IPR007921">
    <property type="entry name" value="CHAP_dom"/>
</dbReference>
<accession>A0A1R4EI55</accession>
<dbReference type="RefSeq" id="WP_077449529.1">
    <property type="nucleotide sequence ID" value="NZ_FUGD01000128.1"/>
</dbReference>
<evidence type="ECO:0000313" key="4">
    <source>
        <dbReference type="Proteomes" id="UP000188169"/>
    </source>
</evidence>
<name>A0A1R4EI55_9GAMM</name>
<feature type="chain" id="PRO_5012526182" description="Peptidase C51 domain-containing protein" evidence="1">
    <location>
        <begin position="21"/>
        <end position="253"/>
    </location>
</feature>
<dbReference type="Gene3D" id="3.90.1720.10">
    <property type="entry name" value="endopeptidase domain like (from Nostoc punctiforme)"/>
    <property type="match status" value="1"/>
</dbReference>
<reference evidence="4" key="1">
    <citation type="submission" date="2017-02" db="EMBL/GenBank/DDBJ databases">
        <authorList>
            <person name="Mornico D."/>
        </authorList>
    </citation>
    <scope>NUCLEOTIDE SEQUENCE [LARGE SCALE GENOMIC DNA]</scope>
</reference>
<gene>
    <name evidence="3" type="ORF">A1019T_02156</name>
</gene>
<dbReference type="Proteomes" id="UP000188169">
    <property type="component" value="Unassembled WGS sequence"/>
</dbReference>
<dbReference type="SUPFAM" id="SSF54001">
    <property type="entry name" value="Cysteine proteinases"/>
    <property type="match status" value="1"/>
</dbReference>
<dbReference type="AlphaFoldDB" id="A0A1R4EI55"/>
<organism evidence="3 4">
    <name type="scientific">Psychrobacter pasteurii</name>
    <dbReference type="NCBI Taxonomy" id="1945520"/>
    <lineage>
        <taxon>Bacteria</taxon>
        <taxon>Pseudomonadati</taxon>
        <taxon>Pseudomonadota</taxon>
        <taxon>Gammaproteobacteria</taxon>
        <taxon>Moraxellales</taxon>
        <taxon>Moraxellaceae</taxon>
        <taxon>Psychrobacter</taxon>
    </lineage>
</organism>